<evidence type="ECO:0000313" key="4">
    <source>
        <dbReference type="Proteomes" id="UP000571084"/>
    </source>
</evidence>
<keyword evidence="2" id="KW-0812">Transmembrane</keyword>
<comment type="caution">
    <text evidence="3">The sequence shown here is derived from an EMBL/GenBank/DDBJ whole genome shotgun (WGS) entry which is preliminary data.</text>
</comment>
<protein>
    <submittedName>
        <fullName evidence="3">Uncharacterized protein</fullName>
    </submittedName>
</protein>
<evidence type="ECO:0000256" key="1">
    <source>
        <dbReference type="SAM" id="MobiDB-lite"/>
    </source>
</evidence>
<dbReference type="InterPro" id="IPR054636">
    <property type="entry name" value="CydP"/>
</dbReference>
<feature type="compositionally biased region" description="Low complexity" evidence="1">
    <location>
        <begin position="64"/>
        <end position="93"/>
    </location>
</feature>
<reference evidence="3 4" key="1">
    <citation type="submission" date="2020-08" db="EMBL/GenBank/DDBJ databases">
        <title>Genomic Encyclopedia of Type Strains, Phase IV (KMG-IV): sequencing the most valuable type-strain genomes for metagenomic binning, comparative biology and taxonomic classification.</title>
        <authorList>
            <person name="Goeker M."/>
        </authorList>
    </citation>
    <scope>NUCLEOTIDE SEQUENCE [LARGE SCALE GENOMIC DNA]</scope>
    <source>
        <strain evidence="3 4">DSM 23240</strain>
    </source>
</reference>
<proteinExistence type="predicted"/>
<organism evidence="3 4">
    <name type="scientific">Glaciimonas immobilis</name>
    <dbReference type="NCBI Taxonomy" id="728004"/>
    <lineage>
        <taxon>Bacteria</taxon>
        <taxon>Pseudomonadati</taxon>
        <taxon>Pseudomonadota</taxon>
        <taxon>Betaproteobacteria</taxon>
        <taxon>Burkholderiales</taxon>
        <taxon>Oxalobacteraceae</taxon>
        <taxon>Glaciimonas</taxon>
    </lineage>
</organism>
<keyword evidence="2" id="KW-0472">Membrane</keyword>
<dbReference type="AlphaFoldDB" id="A0A840RWR0"/>
<dbReference type="NCBIfam" id="NF045611">
    <property type="entry name" value="small_CydP"/>
    <property type="match status" value="1"/>
</dbReference>
<name>A0A840RWR0_9BURK</name>
<accession>A0A840RWR0</accession>
<keyword evidence="2" id="KW-1133">Transmembrane helix</keyword>
<sequence>MLSFIFPKGWSRLPLAVEITLIVIIKLALLFVLWKLFFSEPQTKKMRMPTDLVEQHFLTNRPHAAPTSAATSSVPAIPLSTNTAAPSPSPTSEAPHDSHR</sequence>
<keyword evidence="4" id="KW-1185">Reference proteome</keyword>
<feature type="transmembrane region" description="Helical" evidence="2">
    <location>
        <begin position="15"/>
        <end position="38"/>
    </location>
</feature>
<dbReference type="EMBL" id="JACHHQ010000006">
    <property type="protein sequence ID" value="MBB5201306.1"/>
    <property type="molecule type" value="Genomic_DNA"/>
</dbReference>
<gene>
    <name evidence="3" type="ORF">HNR39_003155</name>
</gene>
<evidence type="ECO:0000256" key="2">
    <source>
        <dbReference type="SAM" id="Phobius"/>
    </source>
</evidence>
<dbReference type="RefSeq" id="WP_184013435.1">
    <property type="nucleotide sequence ID" value="NZ_JAAOZT010000011.1"/>
</dbReference>
<feature type="region of interest" description="Disordered" evidence="1">
    <location>
        <begin position="63"/>
        <end position="100"/>
    </location>
</feature>
<dbReference type="Proteomes" id="UP000571084">
    <property type="component" value="Unassembled WGS sequence"/>
</dbReference>
<evidence type="ECO:0000313" key="3">
    <source>
        <dbReference type="EMBL" id="MBB5201306.1"/>
    </source>
</evidence>